<evidence type="ECO:0000313" key="4">
    <source>
        <dbReference type="Proteomes" id="UP001347796"/>
    </source>
</evidence>
<dbReference type="Proteomes" id="UP001347796">
    <property type="component" value="Unassembled WGS sequence"/>
</dbReference>
<evidence type="ECO:0000256" key="1">
    <source>
        <dbReference type="SAM" id="Coils"/>
    </source>
</evidence>
<feature type="compositionally biased region" description="Basic and acidic residues" evidence="2">
    <location>
        <begin position="17"/>
        <end position="26"/>
    </location>
</feature>
<evidence type="ECO:0000313" key="3">
    <source>
        <dbReference type="EMBL" id="KAK6173293.1"/>
    </source>
</evidence>
<feature type="region of interest" description="Disordered" evidence="2">
    <location>
        <begin position="1"/>
        <end position="39"/>
    </location>
</feature>
<organism evidence="3 4">
    <name type="scientific">Patella caerulea</name>
    <name type="common">Rayed Mediterranean limpet</name>
    <dbReference type="NCBI Taxonomy" id="87958"/>
    <lineage>
        <taxon>Eukaryota</taxon>
        <taxon>Metazoa</taxon>
        <taxon>Spiralia</taxon>
        <taxon>Lophotrochozoa</taxon>
        <taxon>Mollusca</taxon>
        <taxon>Gastropoda</taxon>
        <taxon>Patellogastropoda</taxon>
        <taxon>Patelloidea</taxon>
        <taxon>Patellidae</taxon>
        <taxon>Patella</taxon>
    </lineage>
</organism>
<sequence length="290" mass="33083">MEDSGQFVDEVMAQTRPESKDSRDPCRPSAAKKSKKSVSEDFDDLIYHSEDKMVTENSITNLEILTAIHSLKESFGCQLKEMESRVTRKLTETLKAETEGIRKDFNEQIYNITEKVRQLENSQSIKNEETVSRLSNVKKHMDEIEKKLSKPVSSSDHEPHLECTVVVKNVLTTSDESDNPEITREAVNKVIRDGLKITDIHVVKAVRKKSRDDNSPGLIIATLGDSSQKTKLMSVKNELRNTVDFKNVYFNNALSRQELSYRSNIQTLIHGLGSEQKFQFHGKRLVLKKE</sequence>
<accession>A0AAN8PEJ5</accession>
<gene>
    <name evidence="3" type="ORF">SNE40_016770</name>
</gene>
<evidence type="ECO:0000256" key="2">
    <source>
        <dbReference type="SAM" id="MobiDB-lite"/>
    </source>
</evidence>
<dbReference type="EMBL" id="JAZGQO010000011">
    <property type="protein sequence ID" value="KAK6173293.1"/>
    <property type="molecule type" value="Genomic_DNA"/>
</dbReference>
<reference evidence="3 4" key="1">
    <citation type="submission" date="2024-01" db="EMBL/GenBank/DDBJ databases">
        <title>The genome of the rayed Mediterranean limpet Patella caerulea (Linnaeus, 1758).</title>
        <authorList>
            <person name="Anh-Thu Weber A."/>
            <person name="Halstead-Nussloch G."/>
        </authorList>
    </citation>
    <scope>NUCLEOTIDE SEQUENCE [LARGE SCALE GENOMIC DNA]</scope>
    <source>
        <strain evidence="3">AATW-2023a</strain>
        <tissue evidence="3">Whole specimen</tissue>
    </source>
</reference>
<comment type="caution">
    <text evidence="3">The sequence shown here is derived from an EMBL/GenBank/DDBJ whole genome shotgun (WGS) entry which is preliminary data.</text>
</comment>
<name>A0AAN8PEJ5_PATCE</name>
<keyword evidence="4" id="KW-1185">Reference proteome</keyword>
<protein>
    <submittedName>
        <fullName evidence="3">Uncharacterized protein</fullName>
    </submittedName>
</protein>
<feature type="coiled-coil region" evidence="1">
    <location>
        <begin position="102"/>
        <end position="147"/>
    </location>
</feature>
<proteinExistence type="predicted"/>
<dbReference type="AlphaFoldDB" id="A0AAN8PEJ5"/>
<keyword evidence="1" id="KW-0175">Coiled coil</keyword>